<evidence type="ECO:0000256" key="2">
    <source>
        <dbReference type="ARBA" id="ARBA00008821"/>
    </source>
</evidence>
<evidence type="ECO:0000256" key="1">
    <source>
        <dbReference type="ARBA" id="ARBA00004651"/>
    </source>
</evidence>
<keyword evidence="4" id="KW-1003">Cell membrane</keyword>
<keyword evidence="7 8" id="KW-0472">Membrane</keyword>
<keyword evidence="5 8" id="KW-0812">Transmembrane</keyword>
<feature type="transmembrane region" description="Helical" evidence="8">
    <location>
        <begin position="179"/>
        <end position="196"/>
    </location>
</feature>
<feature type="transmembrane region" description="Helical" evidence="8">
    <location>
        <begin position="145"/>
        <end position="167"/>
    </location>
</feature>
<dbReference type="NCBIfam" id="NF037981">
    <property type="entry name" value="NCS2_1"/>
    <property type="match status" value="1"/>
</dbReference>
<feature type="transmembrane region" description="Helical" evidence="8">
    <location>
        <begin position="327"/>
        <end position="349"/>
    </location>
</feature>
<dbReference type="InterPro" id="IPR006043">
    <property type="entry name" value="NCS2"/>
</dbReference>
<dbReference type="GO" id="GO:0005886">
    <property type="term" value="C:plasma membrane"/>
    <property type="evidence" value="ECO:0007669"/>
    <property type="project" value="UniProtKB-SubCell"/>
</dbReference>
<dbReference type="InterPro" id="IPR017588">
    <property type="entry name" value="UacT-like"/>
</dbReference>
<feature type="transmembrane region" description="Helical" evidence="8">
    <location>
        <begin position="203"/>
        <end position="221"/>
    </location>
</feature>
<feature type="transmembrane region" description="Helical" evidence="8">
    <location>
        <begin position="87"/>
        <end position="106"/>
    </location>
</feature>
<sequence>MREKDGDNLIPAVDEKIPFSKVWIFSLQHVMSMCAGAVAVPLMIGEAAGLDNLEIVFLISAGLFMAGIGTLIQGCGVKNIAGAKIPVIEGTSFAAVSGILAIISGAHGDKHLAMTTVFGSVIIAGLFCFIISPVFGKLIKFFPKVVTGTVVLVIGVSIMPVGIKWITGGIAKPASAQEVGLSLAVLVITLLLFKYIKGIWNSAAILFSIVIGTLLSMVLGMADFSKVKEAGWFSLNVPLEFGMPTFDASAIISMVLIMLVLMTESVGNMIAIHETTDKEVTEENIRKGLAGDGISTFLAGIFNTFPITPFAQNTGLVGLTGIKSRFVGVYAGILLLILSFTPKFAAIMGAIPKQVLGGVGFVMFGMVLVGGIKTLSKVNFEGTKNSVIVAVSVGLSMIPLANLTFYENFPTWVQTIFHSGITTGSISAVLLNIFFNVLGKENAEEKVLINEIEEIYISNEPLEINN</sequence>
<keyword evidence="3" id="KW-0813">Transport</keyword>
<evidence type="ECO:0000256" key="4">
    <source>
        <dbReference type="ARBA" id="ARBA00022475"/>
    </source>
</evidence>
<evidence type="ECO:0000256" key="5">
    <source>
        <dbReference type="ARBA" id="ARBA00022692"/>
    </source>
</evidence>
<feature type="transmembrane region" description="Helical" evidence="8">
    <location>
        <begin position="21"/>
        <end position="43"/>
    </location>
</feature>
<gene>
    <name evidence="9" type="ORF">SAMN05421842_13112</name>
</gene>
<dbReference type="RefSeq" id="WP_090093789.1">
    <property type="nucleotide sequence ID" value="NZ_FOMG01000031.1"/>
</dbReference>
<feature type="transmembrane region" description="Helical" evidence="8">
    <location>
        <begin position="112"/>
        <end position="133"/>
    </location>
</feature>
<dbReference type="InterPro" id="IPR006042">
    <property type="entry name" value="Xan_ur_permease"/>
</dbReference>
<dbReference type="PANTHER" id="PTHR42810:SF4">
    <property type="entry name" value="URIC ACID TRANSPORTER UACT"/>
    <property type="match status" value="1"/>
</dbReference>
<accession>A0A1I1R954</accession>
<proteinExistence type="inferred from homology"/>
<dbReference type="EMBL" id="FOMG01000031">
    <property type="protein sequence ID" value="SFD30687.1"/>
    <property type="molecule type" value="Genomic_DNA"/>
</dbReference>
<name>A0A1I1R954_9CLOT</name>
<dbReference type="Proteomes" id="UP000199263">
    <property type="component" value="Unassembled WGS sequence"/>
</dbReference>
<evidence type="ECO:0000313" key="9">
    <source>
        <dbReference type="EMBL" id="SFD30687.1"/>
    </source>
</evidence>
<feature type="transmembrane region" description="Helical" evidence="8">
    <location>
        <begin position="241"/>
        <end position="261"/>
    </location>
</feature>
<dbReference type="NCBIfam" id="TIGR00801">
    <property type="entry name" value="ncs2"/>
    <property type="match status" value="1"/>
</dbReference>
<comment type="similarity">
    <text evidence="2">Belongs to the nucleobase:cation symporter-2 (NCS2) (TC 2.A.40) family.</text>
</comment>
<dbReference type="NCBIfam" id="TIGR03173">
    <property type="entry name" value="pbuX"/>
    <property type="match status" value="1"/>
</dbReference>
<organism evidence="9 10">
    <name type="scientific">Clostridium uliginosum</name>
    <dbReference type="NCBI Taxonomy" id="119641"/>
    <lineage>
        <taxon>Bacteria</taxon>
        <taxon>Bacillati</taxon>
        <taxon>Bacillota</taxon>
        <taxon>Clostridia</taxon>
        <taxon>Eubacteriales</taxon>
        <taxon>Clostridiaceae</taxon>
        <taxon>Clostridium</taxon>
    </lineage>
</organism>
<comment type="subcellular location">
    <subcellularLocation>
        <location evidence="1">Cell membrane</location>
        <topology evidence="1">Multi-pass membrane protein</topology>
    </subcellularLocation>
</comment>
<protein>
    <submittedName>
        <fullName evidence="9">Nucleobase:cation symporter-2, NCS2 family</fullName>
    </submittedName>
</protein>
<evidence type="ECO:0000256" key="7">
    <source>
        <dbReference type="ARBA" id="ARBA00023136"/>
    </source>
</evidence>
<dbReference type="OrthoDB" id="9805749at2"/>
<dbReference type="AlphaFoldDB" id="A0A1I1R954"/>
<feature type="transmembrane region" description="Helical" evidence="8">
    <location>
        <begin position="55"/>
        <end position="75"/>
    </location>
</feature>
<dbReference type="GO" id="GO:0042907">
    <property type="term" value="F:xanthine transmembrane transporter activity"/>
    <property type="evidence" value="ECO:0007669"/>
    <property type="project" value="TreeGrafter"/>
</dbReference>
<feature type="transmembrane region" description="Helical" evidence="8">
    <location>
        <begin position="387"/>
        <end position="406"/>
    </location>
</feature>
<evidence type="ECO:0000256" key="6">
    <source>
        <dbReference type="ARBA" id="ARBA00022989"/>
    </source>
</evidence>
<evidence type="ECO:0000313" key="10">
    <source>
        <dbReference type="Proteomes" id="UP000199263"/>
    </source>
</evidence>
<dbReference type="PANTHER" id="PTHR42810">
    <property type="entry name" value="PURINE PERMEASE C1399.01C-RELATED"/>
    <property type="match status" value="1"/>
</dbReference>
<reference evidence="9 10" key="1">
    <citation type="submission" date="2016-10" db="EMBL/GenBank/DDBJ databases">
        <authorList>
            <person name="de Groot N.N."/>
        </authorList>
    </citation>
    <scope>NUCLEOTIDE SEQUENCE [LARGE SCALE GENOMIC DNA]</scope>
    <source>
        <strain evidence="9 10">DSM 12992</strain>
    </source>
</reference>
<feature type="transmembrane region" description="Helical" evidence="8">
    <location>
        <begin position="412"/>
        <end position="438"/>
    </location>
</feature>
<keyword evidence="6 8" id="KW-1133">Transmembrane helix</keyword>
<evidence type="ECO:0000256" key="3">
    <source>
        <dbReference type="ARBA" id="ARBA00022448"/>
    </source>
</evidence>
<dbReference type="Pfam" id="PF00860">
    <property type="entry name" value="Xan_ur_permease"/>
    <property type="match status" value="1"/>
</dbReference>
<feature type="transmembrane region" description="Helical" evidence="8">
    <location>
        <begin position="355"/>
        <end position="375"/>
    </location>
</feature>
<keyword evidence="10" id="KW-1185">Reference proteome</keyword>
<evidence type="ECO:0000256" key="8">
    <source>
        <dbReference type="SAM" id="Phobius"/>
    </source>
</evidence>
<dbReference type="STRING" id="119641.SAMN05421842_13112"/>